<organismHost>
    <name type="scientific">Equus caballus</name>
    <name type="common">Horse</name>
    <dbReference type="NCBI Taxonomy" id="9796"/>
</organismHost>
<dbReference type="EMBL" id="JN418926">
    <property type="protein sequence ID" value="AEP16426.1"/>
    <property type="molecule type" value="Genomic_DNA"/>
</dbReference>
<evidence type="ECO:0000313" key="2">
    <source>
        <dbReference type="EMBL" id="AEP16426.1"/>
    </source>
</evidence>
<sequence length="94" mass="10378">MEPGATGDNRGDHITSPLHPQRVGVLDCTPELIGPDGFVSLTDPRFECKEFGYQLKATDSVTPQSLHVSRCFERTVYRVCFPEGGRITARVANK</sequence>
<evidence type="ECO:0000256" key="1">
    <source>
        <dbReference type="SAM" id="MobiDB-lite"/>
    </source>
</evidence>
<accession>G5CZ96</accession>
<dbReference type="RefSeq" id="YP_009272562.1">
    <property type="nucleotide sequence ID" value="NC_030792.1"/>
</dbReference>
<dbReference type="Proteomes" id="UP000134836">
    <property type="component" value="Segment"/>
</dbReference>
<name>G5CZ96_ADEE1</name>
<gene>
    <name evidence="2" type="primary">ORF6-7</name>
</gene>
<proteinExistence type="predicted"/>
<keyword evidence="3" id="KW-1185">Reference proteome</keyword>
<organism evidence="2 3">
    <name type="scientific">Equine adenovirus A serotype 1</name>
    <name type="common">EAdV-1</name>
    <name type="synonym">Equine adenovirus 1</name>
    <dbReference type="NCBI Taxonomy" id="46916"/>
    <lineage>
        <taxon>Viruses</taxon>
        <taxon>Varidnaviria</taxon>
        <taxon>Bamfordvirae</taxon>
        <taxon>Preplasmiviricota</taxon>
        <taxon>Polisuviricotina</taxon>
        <taxon>Pharingeaviricetes</taxon>
        <taxon>Rowavirales</taxon>
        <taxon>Adenoviridae</taxon>
        <taxon>Mastadenovirus</taxon>
        <taxon>Mastadenovirus equi</taxon>
        <taxon>Equine mastadenovirus A</taxon>
    </lineage>
</organism>
<evidence type="ECO:0000313" key="3">
    <source>
        <dbReference type="Proteomes" id="UP000134836"/>
    </source>
</evidence>
<feature type="region of interest" description="Disordered" evidence="1">
    <location>
        <begin position="1"/>
        <end position="20"/>
    </location>
</feature>
<dbReference type="KEGG" id="vg:28544347"/>
<dbReference type="OrthoDB" id="27835at10239"/>
<protein>
    <submittedName>
        <fullName evidence="2">Control protein</fullName>
    </submittedName>
</protein>
<dbReference type="GeneID" id="28544347"/>
<reference evidence="2 3" key="1">
    <citation type="journal article" date="2012" name="Vet. Microbiol.">
        <title>Genetic characterization of equine adenovirus type 1.</title>
        <authorList>
            <person name="Cavanagh H.M."/>
            <person name="Mahony T.J."/>
            <person name="Vanniasinkam T."/>
        </authorList>
    </citation>
    <scope>NUCLEOTIDE SEQUENCE [LARGE SCALE GENOMIC DNA]</scope>
    <source>
        <strain evidence="2">M1</strain>
    </source>
</reference>